<dbReference type="Proteomes" id="UP000324832">
    <property type="component" value="Unassembled WGS sequence"/>
</dbReference>
<evidence type="ECO:0000313" key="10">
    <source>
        <dbReference type="Proteomes" id="UP000324832"/>
    </source>
</evidence>
<evidence type="ECO:0000313" key="9">
    <source>
        <dbReference type="EMBL" id="VVC86288.1"/>
    </source>
</evidence>
<evidence type="ECO:0000256" key="6">
    <source>
        <dbReference type="ARBA" id="ARBA00023004"/>
    </source>
</evidence>
<dbReference type="CDD" id="cd03499">
    <property type="entry name" value="SQR_TypeC_SdhC"/>
    <property type="match status" value="1"/>
</dbReference>
<keyword evidence="6" id="KW-0408">Iron</keyword>
<keyword evidence="2" id="KW-0349">Heme</keyword>
<keyword evidence="3 8" id="KW-0812">Transmembrane</keyword>
<evidence type="ECO:0000256" key="7">
    <source>
        <dbReference type="ARBA" id="ARBA00023136"/>
    </source>
</evidence>
<dbReference type="EMBL" id="FZQP02000002">
    <property type="protein sequence ID" value="VVC86288.1"/>
    <property type="molecule type" value="Genomic_DNA"/>
</dbReference>
<reference evidence="9 10" key="1">
    <citation type="submission" date="2017-07" db="EMBL/GenBank/DDBJ databases">
        <authorList>
            <person name="Talla V."/>
            <person name="Backstrom N."/>
        </authorList>
    </citation>
    <scope>NUCLEOTIDE SEQUENCE [LARGE SCALE GENOMIC DNA]</scope>
</reference>
<dbReference type="Pfam" id="PF01127">
    <property type="entry name" value="Sdh_cyt"/>
    <property type="match status" value="1"/>
</dbReference>
<feature type="transmembrane region" description="Helical" evidence="8">
    <location>
        <begin position="175"/>
        <end position="193"/>
    </location>
</feature>
<comment type="subcellular location">
    <subcellularLocation>
        <location evidence="1">Membrane</location>
    </subcellularLocation>
</comment>
<dbReference type="GO" id="GO:0006099">
    <property type="term" value="P:tricarboxylic acid cycle"/>
    <property type="evidence" value="ECO:0007669"/>
    <property type="project" value="InterPro"/>
</dbReference>
<evidence type="ECO:0000256" key="1">
    <source>
        <dbReference type="ARBA" id="ARBA00004370"/>
    </source>
</evidence>
<keyword evidence="7 8" id="KW-0472">Membrane</keyword>
<dbReference type="AlphaFoldDB" id="A0A5E4PMJ1"/>
<keyword evidence="5 8" id="KW-1133">Transmembrane helix</keyword>
<dbReference type="GO" id="GO:0005739">
    <property type="term" value="C:mitochondrion"/>
    <property type="evidence" value="ECO:0007669"/>
    <property type="project" value="GOC"/>
</dbReference>
<evidence type="ECO:0000256" key="5">
    <source>
        <dbReference type="ARBA" id="ARBA00022989"/>
    </source>
</evidence>
<dbReference type="Gene3D" id="1.20.1300.10">
    <property type="entry name" value="Fumarate reductase/succinate dehydrogenase, transmembrane subunit"/>
    <property type="match status" value="1"/>
</dbReference>
<evidence type="ECO:0000256" key="8">
    <source>
        <dbReference type="SAM" id="Phobius"/>
    </source>
</evidence>
<dbReference type="GO" id="GO:0009055">
    <property type="term" value="F:electron transfer activity"/>
    <property type="evidence" value="ECO:0007669"/>
    <property type="project" value="InterPro"/>
</dbReference>
<sequence length="233" mass="26363">MYLILHNLRLDHKLIYECVFELFIVMYSLPLRSNLVQPKYISLGILKWTCPNFLRHISVKHVLTNNECGCPGATAAGGQQTSGDGKSKHQVVFSPYQEPVVKPHDIKNMELKRPMSPHLTIYAPTMPAMTSILERITGLILVFYTVMLGGGSLFLSNGVETYVSMIQSLDLSRPSIFIIKILLGFPFTFHYFNGIRFVMWNAGKWLSMKEVYDSAKKLSYFATAALTVMFALL</sequence>
<keyword evidence="10" id="KW-1185">Reference proteome</keyword>
<dbReference type="InterPro" id="IPR014314">
    <property type="entry name" value="Succ_DH_cytb556"/>
</dbReference>
<dbReference type="GO" id="GO:0046872">
    <property type="term" value="F:metal ion binding"/>
    <property type="evidence" value="ECO:0007669"/>
    <property type="project" value="UniProtKB-KW"/>
</dbReference>
<accession>A0A5E4PMJ1</accession>
<organism evidence="9 10">
    <name type="scientific">Leptidea sinapis</name>
    <dbReference type="NCBI Taxonomy" id="189913"/>
    <lineage>
        <taxon>Eukaryota</taxon>
        <taxon>Metazoa</taxon>
        <taxon>Ecdysozoa</taxon>
        <taxon>Arthropoda</taxon>
        <taxon>Hexapoda</taxon>
        <taxon>Insecta</taxon>
        <taxon>Pterygota</taxon>
        <taxon>Neoptera</taxon>
        <taxon>Endopterygota</taxon>
        <taxon>Lepidoptera</taxon>
        <taxon>Glossata</taxon>
        <taxon>Ditrysia</taxon>
        <taxon>Papilionoidea</taxon>
        <taxon>Pieridae</taxon>
        <taxon>Dismorphiinae</taxon>
        <taxon>Leptidea</taxon>
    </lineage>
</organism>
<dbReference type="SUPFAM" id="SSF81343">
    <property type="entry name" value="Fumarate reductase respiratory complex transmembrane subunits"/>
    <property type="match status" value="1"/>
</dbReference>
<gene>
    <name evidence="9" type="ORF">LSINAPIS_LOCUS137</name>
</gene>
<keyword evidence="4" id="KW-0479">Metal-binding</keyword>
<evidence type="ECO:0000256" key="2">
    <source>
        <dbReference type="ARBA" id="ARBA00022617"/>
    </source>
</evidence>
<feature type="transmembrane region" description="Helical" evidence="8">
    <location>
        <begin position="136"/>
        <end position="155"/>
    </location>
</feature>
<protein>
    <submittedName>
        <fullName evidence="9">Uncharacterized protein</fullName>
    </submittedName>
</protein>
<evidence type="ECO:0000256" key="4">
    <source>
        <dbReference type="ARBA" id="ARBA00022723"/>
    </source>
</evidence>
<name>A0A5E4PMJ1_9NEOP</name>
<dbReference type="InterPro" id="IPR000701">
    <property type="entry name" value="SuccDH_FuR_B_TM-su"/>
</dbReference>
<dbReference type="InterPro" id="IPR034804">
    <property type="entry name" value="SQR/QFR_C/D"/>
</dbReference>
<dbReference type="GO" id="GO:0006121">
    <property type="term" value="P:mitochondrial electron transport, succinate to ubiquinone"/>
    <property type="evidence" value="ECO:0007669"/>
    <property type="project" value="TreeGrafter"/>
</dbReference>
<dbReference type="PANTHER" id="PTHR10978:SF5">
    <property type="entry name" value="SUCCINATE DEHYDROGENASE CYTOCHROME B560 SUBUNIT, MITOCHONDRIAL"/>
    <property type="match status" value="1"/>
</dbReference>
<proteinExistence type="predicted"/>
<evidence type="ECO:0000256" key="3">
    <source>
        <dbReference type="ARBA" id="ARBA00022692"/>
    </source>
</evidence>
<dbReference type="PANTHER" id="PTHR10978">
    <property type="entry name" value="SUCCINATE DEHYDROGENASE CYTOCHROME B560 SUBUNIT"/>
    <property type="match status" value="1"/>
</dbReference>
<dbReference type="NCBIfam" id="TIGR02970">
    <property type="entry name" value="succ_dehyd_cytB"/>
    <property type="match status" value="1"/>
</dbReference>
<dbReference type="GO" id="GO:0016020">
    <property type="term" value="C:membrane"/>
    <property type="evidence" value="ECO:0007669"/>
    <property type="project" value="UniProtKB-SubCell"/>
</dbReference>